<dbReference type="PANTHER" id="PTHR31900">
    <property type="entry name" value="F-BOX/RNI SUPERFAMILY PROTEIN-RELATED"/>
    <property type="match status" value="1"/>
</dbReference>
<evidence type="ECO:0000313" key="2">
    <source>
        <dbReference type="EMBL" id="CDY46576.1"/>
    </source>
</evidence>
<gene>
    <name evidence="2" type="primary">BnaCnng13980D</name>
    <name evidence="2" type="ORF">GSBRNA2T00085818001</name>
</gene>
<evidence type="ECO:0000259" key="1">
    <source>
        <dbReference type="SMART" id="SM00579"/>
    </source>
</evidence>
<evidence type="ECO:0000313" key="3">
    <source>
        <dbReference type="Proteomes" id="UP000028999"/>
    </source>
</evidence>
<dbReference type="Proteomes" id="UP000028999">
    <property type="component" value="Unassembled WGS sequence"/>
</dbReference>
<dbReference type="PANTHER" id="PTHR31900:SF34">
    <property type="entry name" value="EMB|CAB62440.1-RELATED"/>
    <property type="match status" value="1"/>
</dbReference>
<dbReference type="Pfam" id="PF24758">
    <property type="entry name" value="LRR_At5g56370"/>
    <property type="match status" value="1"/>
</dbReference>
<accession>A0A078I9S7</accession>
<reference evidence="2 3" key="1">
    <citation type="journal article" date="2014" name="Science">
        <title>Plant genetics. Early allopolyploid evolution in the post-Neolithic Brassica napus oilseed genome.</title>
        <authorList>
            <person name="Chalhoub B."/>
            <person name="Denoeud F."/>
            <person name="Liu S."/>
            <person name="Parkin I.A."/>
            <person name="Tang H."/>
            <person name="Wang X."/>
            <person name="Chiquet J."/>
            <person name="Belcram H."/>
            <person name="Tong C."/>
            <person name="Samans B."/>
            <person name="Correa M."/>
            <person name="Da Silva C."/>
            <person name="Just J."/>
            <person name="Falentin C."/>
            <person name="Koh C.S."/>
            <person name="Le Clainche I."/>
            <person name="Bernard M."/>
            <person name="Bento P."/>
            <person name="Noel B."/>
            <person name="Labadie K."/>
            <person name="Alberti A."/>
            <person name="Charles M."/>
            <person name="Arnaud D."/>
            <person name="Guo H."/>
            <person name="Daviaud C."/>
            <person name="Alamery S."/>
            <person name="Jabbari K."/>
            <person name="Zhao M."/>
            <person name="Edger P.P."/>
            <person name="Chelaifa H."/>
            <person name="Tack D."/>
            <person name="Lassalle G."/>
            <person name="Mestiri I."/>
            <person name="Schnel N."/>
            <person name="Le Paslier M.C."/>
            <person name="Fan G."/>
            <person name="Renault V."/>
            <person name="Bayer P.E."/>
            <person name="Golicz A.A."/>
            <person name="Manoli S."/>
            <person name="Lee T.H."/>
            <person name="Thi V.H."/>
            <person name="Chalabi S."/>
            <person name="Hu Q."/>
            <person name="Fan C."/>
            <person name="Tollenaere R."/>
            <person name="Lu Y."/>
            <person name="Battail C."/>
            <person name="Shen J."/>
            <person name="Sidebottom C.H."/>
            <person name="Wang X."/>
            <person name="Canaguier A."/>
            <person name="Chauveau A."/>
            <person name="Berard A."/>
            <person name="Deniot G."/>
            <person name="Guan M."/>
            <person name="Liu Z."/>
            <person name="Sun F."/>
            <person name="Lim Y.P."/>
            <person name="Lyons E."/>
            <person name="Town C.D."/>
            <person name="Bancroft I."/>
            <person name="Wang X."/>
            <person name="Meng J."/>
            <person name="Ma J."/>
            <person name="Pires J.C."/>
            <person name="King G.J."/>
            <person name="Brunel D."/>
            <person name="Delourme R."/>
            <person name="Renard M."/>
            <person name="Aury J.M."/>
            <person name="Adams K.L."/>
            <person name="Batley J."/>
            <person name="Snowdon R.J."/>
            <person name="Tost J."/>
            <person name="Edwards D."/>
            <person name="Zhou Y."/>
            <person name="Hua W."/>
            <person name="Sharpe A.G."/>
            <person name="Paterson A.H."/>
            <person name="Guan C."/>
            <person name="Wincker P."/>
        </authorList>
    </citation>
    <scope>NUCLEOTIDE SEQUENCE [LARGE SCALE GENOMIC DNA]</scope>
    <source>
        <strain evidence="3">cv. Darmor-bzh</strain>
    </source>
</reference>
<dbReference type="InterPro" id="IPR050232">
    <property type="entry name" value="FBL13/AtMIF1-like"/>
</dbReference>
<dbReference type="Gramene" id="CDY46576">
    <property type="protein sequence ID" value="CDY46576"/>
    <property type="gene ID" value="GSBRNA2T00085818001"/>
</dbReference>
<proteinExistence type="predicted"/>
<dbReference type="InterPro" id="IPR032675">
    <property type="entry name" value="LRR_dom_sf"/>
</dbReference>
<dbReference type="AlphaFoldDB" id="A0A078I9S7"/>
<dbReference type="Pfam" id="PF08387">
    <property type="entry name" value="FBD"/>
    <property type="match status" value="1"/>
</dbReference>
<name>A0A078I9S7_BRANA</name>
<protein>
    <submittedName>
        <fullName evidence="2">BnaCnng13980D protein</fullName>
    </submittedName>
</protein>
<sequence length="371" mass="42451">MVPVLTFDYSHYEDLSYREFSRYVERYLLLHEAPTIDALRFKLGKSWASGDIQVWIKAAEKRSLRELVIKIDASTRTKYPVKLPKSLSRCFKTLVTLELRNAVLVDDEASSVSFPSLRKLSLELMKYPGDVFVAKLLSSCPLLEDLVVELCSSDNVSVFSVSMLHLKSLVLETSGHISEGEAHGFVIDAPSLEYLKIDDDWDGFCVIENNMNKIVKASVFTTRPYTEQLLCSLSSAKRLVLCFQTSKNLCHVGSVFHCLKHLQICTCETEWLSLLMRMLNNSPNLRYLKLYMRCIKSELRPSWSEPSSVPEFLVTRLETFEWDGVEFILKNGFCLKKVIIKPIPTSRKKLEMSTELAFLPRSSPACRNIYD</sequence>
<keyword evidence="3" id="KW-1185">Reference proteome</keyword>
<dbReference type="Gene3D" id="3.80.10.10">
    <property type="entry name" value="Ribonuclease Inhibitor"/>
    <property type="match status" value="1"/>
</dbReference>
<feature type="domain" description="FBD" evidence="1">
    <location>
        <begin position="311"/>
        <end position="371"/>
    </location>
</feature>
<organism evidence="2 3">
    <name type="scientific">Brassica napus</name>
    <name type="common">Rape</name>
    <dbReference type="NCBI Taxonomy" id="3708"/>
    <lineage>
        <taxon>Eukaryota</taxon>
        <taxon>Viridiplantae</taxon>
        <taxon>Streptophyta</taxon>
        <taxon>Embryophyta</taxon>
        <taxon>Tracheophyta</taxon>
        <taxon>Spermatophyta</taxon>
        <taxon>Magnoliopsida</taxon>
        <taxon>eudicotyledons</taxon>
        <taxon>Gunneridae</taxon>
        <taxon>Pentapetalae</taxon>
        <taxon>rosids</taxon>
        <taxon>malvids</taxon>
        <taxon>Brassicales</taxon>
        <taxon>Brassicaceae</taxon>
        <taxon>Brassiceae</taxon>
        <taxon>Brassica</taxon>
    </lineage>
</organism>
<dbReference type="OMA" id="LHEAPTI"/>
<dbReference type="SUPFAM" id="SSF52047">
    <property type="entry name" value="RNI-like"/>
    <property type="match status" value="1"/>
</dbReference>
<dbReference type="InterPro" id="IPR055411">
    <property type="entry name" value="LRR_FXL15/At3g58940/PEG3-like"/>
</dbReference>
<dbReference type="PaxDb" id="3708-A0A078I9S7"/>
<dbReference type="EMBL" id="LK032676">
    <property type="protein sequence ID" value="CDY46576.1"/>
    <property type="molecule type" value="Genomic_DNA"/>
</dbReference>
<dbReference type="SMART" id="SM00579">
    <property type="entry name" value="FBD"/>
    <property type="match status" value="1"/>
</dbReference>
<dbReference type="InterPro" id="IPR006566">
    <property type="entry name" value="FBD"/>
</dbReference>